<dbReference type="EMBL" id="CACRXK020006655">
    <property type="protein sequence ID" value="CAB4010029.1"/>
    <property type="molecule type" value="Genomic_DNA"/>
</dbReference>
<dbReference type="OrthoDB" id="5968365at2759"/>
<name>A0A7D9II24_PARCT</name>
<reference evidence="1" key="1">
    <citation type="submission" date="2020-04" db="EMBL/GenBank/DDBJ databases">
        <authorList>
            <person name="Alioto T."/>
            <person name="Alioto T."/>
            <person name="Gomez Garrido J."/>
        </authorList>
    </citation>
    <scope>NUCLEOTIDE SEQUENCE</scope>
    <source>
        <strain evidence="1">A484AB</strain>
    </source>
</reference>
<gene>
    <name evidence="1" type="ORF">PACLA_8A047734</name>
</gene>
<accession>A0A7D9II24</accession>
<keyword evidence="2" id="KW-1185">Reference proteome</keyword>
<protein>
    <submittedName>
        <fullName evidence="1">Uncharacterized protein</fullName>
    </submittedName>
</protein>
<organism evidence="1 2">
    <name type="scientific">Paramuricea clavata</name>
    <name type="common">Red gorgonian</name>
    <name type="synonym">Violescent sea-whip</name>
    <dbReference type="NCBI Taxonomy" id="317549"/>
    <lineage>
        <taxon>Eukaryota</taxon>
        <taxon>Metazoa</taxon>
        <taxon>Cnidaria</taxon>
        <taxon>Anthozoa</taxon>
        <taxon>Octocorallia</taxon>
        <taxon>Malacalcyonacea</taxon>
        <taxon>Plexauridae</taxon>
        <taxon>Paramuricea</taxon>
    </lineage>
</organism>
<proteinExistence type="predicted"/>
<evidence type="ECO:0000313" key="2">
    <source>
        <dbReference type="Proteomes" id="UP001152795"/>
    </source>
</evidence>
<dbReference type="AlphaFoldDB" id="A0A7D9II24"/>
<evidence type="ECO:0000313" key="1">
    <source>
        <dbReference type="EMBL" id="CAB4010029.1"/>
    </source>
</evidence>
<dbReference type="Proteomes" id="UP001152795">
    <property type="component" value="Unassembled WGS sequence"/>
</dbReference>
<sequence length="326" mass="37341">MCCRILIGRPETTGEIMKSIMAILIYRKSIDDLKNHASDPANFADHLYQPEKDANGERVHHRKDHNHLLKRIVLRHREGHIPGLDLRHLRDALHDPSTGLTYEALIGKNKQSVPDCERLISPGVISFPERKGHTTDACIIKRLHNWQKAVDGRGLSGMQRRIKGICGLTQEIIIGLVANLESREQWRVEYEDRGLPPEHPRASGSDDVEGIIALMHEMLGDILDMKQFIDAKRKIFNEFTKRIDQDLKFFYWSGTKERYTDFELPSFNQPSNGTGKERLDDVNLSRRGDPGVFVANRASLPQRGQLTAREKFHRDPVELPPVQRLT</sequence>
<comment type="caution">
    <text evidence="1">The sequence shown here is derived from an EMBL/GenBank/DDBJ whole genome shotgun (WGS) entry which is preliminary data.</text>
</comment>